<dbReference type="InterPro" id="IPR027417">
    <property type="entry name" value="P-loop_NTPase"/>
</dbReference>
<dbReference type="SUPFAM" id="SSF52540">
    <property type="entry name" value="P-loop containing nucleoside triphosphate hydrolases"/>
    <property type="match status" value="1"/>
</dbReference>
<evidence type="ECO:0000313" key="3">
    <source>
        <dbReference type="Proteomes" id="UP000051213"/>
    </source>
</evidence>
<dbReference type="Proteomes" id="UP000051213">
    <property type="component" value="Unassembled WGS sequence"/>
</dbReference>
<gene>
    <name evidence="2" type="ORF">ABS24_02280</name>
</gene>
<comment type="caution">
    <text evidence="2">The sequence shown here is derived from an EMBL/GenBank/DDBJ whole genome shotgun (WGS) entry which is preliminary data.</text>
</comment>
<dbReference type="InterPro" id="IPR038726">
    <property type="entry name" value="PDDEXK_AddAB-type"/>
</dbReference>
<dbReference type="EMBL" id="LICA01000116">
    <property type="protein sequence ID" value="KRO94995.1"/>
    <property type="molecule type" value="Genomic_DNA"/>
</dbReference>
<reference evidence="2 3" key="1">
    <citation type="submission" date="2015-10" db="EMBL/GenBank/DDBJ databases">
        <title>Metagenome-Assembled Genomes uncover a global brackish microbiome.</title>
        <authorList>
            <person name="Hugerth L.W."/>
            <person name="Larsson J."/>
            <person name="Alneberg J."/>
            <person name="Lindh M.V."/>
            <person name="Legrand C."/>
            <person name="Pinhassi J."/>
            <person name="Andersson A.F."/>
        </authorList>
    </citation>
    <scope>NUCLEOTIDE SEQUENCE [LARGE SCALE GENOMIC DNA]</scope>
    <source>
        <strain evidence="2">BACL26 MAG-121220-bin70</strain>
    </source>
</reference>
<dbReference type="InterPro" id="IPR019925">
    <property type="entry name" value="DNA_repair_protein_predicted"/>
</dbReference>
<name>A0A0R2UCF4_9GAMM</name>
<feature type="non-terminal residue" evidence="2">
    <location>
        <position position="765"/>
    </location>
</feature>
<dbReference type="NCBIfam" id="TIGR03623">
    <property type="entry name" value="probable DNA repair protein"/>
    <property type="match status" value="1"/>
</dbReference>
<protein>
    <recommendedName>
        <fullName evidence="1">PD-(D/E)XK endonuclease-like domain-containing protein</fullName>
    </recommendedName>
</protein>
<sequence>MLAPLIDIRLFRQFIEDDRLILTPNHRLAAKILDAWAVANRDECRVWQAPRVFSIDHWLTFCWSELQDQNHSLVFGQSIVGQQQSRYYWERAIKLHHPELSSKYAEIARDTYCRLQQWNLKITEVPSDSPATGYFKQWAQSFDGLLKRNNLVTTTESWCSVASGFECDDLSREAEIILYGFQSIPPIQSDIIHKASVKSTTVRAPTTPSNASVVKLSSTEEELCSAAQWAAKQLKINKHQRIGIIIPDLQDNVAAVTRVVSEACYTETISPAVNISAGTALCDTAIVSQGLELIGMLRQYYPLEAWVALLYSPHSLFDRLPISFRVDAEIRLRKKSRFTFDLREFLNEVTPNSSEGNSEHTNQILRPLILARDSRFTAEGTQQDFSSWALVFKSILSDLGWPGTRSLDSVEYQQREHWERLLETFSELDNLSIEVGFNNALKQLRQLAQDAVFHPQTSDAPLQILGLLEGDGLRFDKLWITGMHSQNFPASVSINPLLPASFQRLHEMPHSLPGRELEIAQRLLQGFKNNTGELVLSYPEMKGEEQLEVSPLLRLEVKRDSRAMTEHVGLYPRWLAQPHQFEVFEDLAPSYDPKKETIRTGSTLLKNQSLCPFNAFAIHRLKAEPLEKPSQGLSAKDRGSLLHEILFKLWKKWNNSSVLTGLTDIELSDVLIKTIAETLELSIPRYPILGGNRYRGLEQTRLKKLLSEWLALEKQRPTFSIVDLECSRRLSFGDLEISLKLDRIDSVNGHLVVIDYKSGEITASH</sequence>
<organism evidence="2 3">
    <name type="scientific">SAR92 bacterium BACL26 MAG-121220-bin70</name>
    <dbReference type="NCBI Taxonomy" id="1655626"/>
    <lineage>
        <taxon>Bacteria</taxon>
        <taxon>Pseudomonadati</taxon>
        <taxon>Pseudomonadota</taxon>
        <taxon>Gammaproteobacteria</taxon>
        <taxon>Cellvibrionales</taxon>
        <taxon>Porticoccaceae</taxon>
        <taxon>SAR92 clade</taxon>
    </lineage>
</organism>
<feature type="domain" description="PD-(D/E)XK endonuclease-like" evidence="1">
    <location>
        <begin position="610"/>
        <end position="760"/>
    </location>
</feature>
<dbReference type="AlphaFoldDB" id="A0A0R2UCF4"/>
<evidence type="ECO:0000259" key="1">
    <source>
        <dbReference type="Pfam" id="PF12705"/>
    </source>
</evidence>
<evidence type="ECO:0000313" key="2">
    <source>
        <dbReference type="EMBL" id="KRO94995.1"/>
    </source>
</evidence>
<accession>A0A0R2UCF4</accession>
<proteinExistence type="predicted"/>
<dbReference type="Pfam" id="PF12705">
    <property type="entry name" value="PDDEXK_1"/>
    <property type="match status" value="1"/>
</dbReference>